<dbReference type="AlphaFoldDB" id="A0A699L0B7"/>
<keyword evidence="1" id="KW-0175">Coiled coil</keyword>
<feature type="coiled-coil region" evidence="1">
    <location>
        <begin position="101"/>
        <end position="135"/>
    </location>
</feature>
<sequence>GALLNVEVISRACQTLGQSVMAQGELLKRHEQLNHDYMDLRNRNDAHLLELDHLRSSGRRTEQENEGLKNKLSLIKSAHSGCGSREKELTDVDLEPKTYQLETIEERIRVLEGEKRALSAELARSEIDRQNLIQEFITVVVRRLHTSVEYRKALAILVSLCYTAGWLGGISLGRSEEEITGLLAETKDLDIKGSNSWEIKHRELFAKQYPYVQKVTYSYLLPMADLLRVSPDVPAPRPTAKVPGSTVEQADDIDLMLPPPHHKITEDAPFGTTT</sequence>
<dbReference type="EMBL" id="BKCJ010562488">
    <property type="protein sequence ID" value="GFB14778.1"/>
    <property type="molecule type" value="Genomic_DNA"/>
</dbReference>
<name>A0A699L0B7_TANCI</name>
<protein>
    <submittedName>
        <fullName evidence="2">Uncharacterized protein</fullName>
    </submittedName>
</protein>
<proteinExistence type="predicted"/>
<feature type="non-terminal residue" evidence="2">
    <location>
        <position position="1"/>
    </location>
</feature>
<gene>
    <name evidence="2" type="ORF">Tci_686749</name>
</gene>
<evidence type="ECO:0000256" key="1">
    <source>
        <dbReference type="SAM" id="Coils"/>
    </source>
</evidence>
<reference evidence="2" key="1">
    <citation type="journal article" date="2019" name="Sci. Rep.">
        <title>Draft genome of Tanacetum cinerariifolium, the natural source of mosquito coil.</title>
        <authorList>
            <person name="Yamashiro T."/>
            <person name="Shiraishi A."/>
            <person name="Satake H."/>
            <person name="Nakayama K."/>
        </authorList>
    </citation>
    <scope>NUCLEOTIDE SEQUENCE</scope>
</reference>
<organism evidence="2">
    <name type="scientific">Tanacetum cinerariifolium</name>
    <name type="common">Dalmatian daisy</name>
    <name type="synonym">Chrysanthemum cinerariifolium</name>
    <dbReference type="NCBI Taxonomy" id="118510"/>
    <lineage>
        <taxon>Eukaryota</taxon>
        <taxon>Viridiplantae</taxon>
        <taxon>Streptophyta</taxon>
        <taxon>Embryophyta</taxon>
        <taxon>Tracheophyta</taxon>
        <taxon>Spermatophyta</taxon>
        <taxon>Magnoliopsida</taxon>
        <taxon>eudicotyledons</taxon>
        <taxon>Gunneridae</taxon>
        <taxon>Pentapetalae</taxon>
        <taxon>asterids</taxon>
        <taxon>campanulids</taxon>
        <taxon>Asterales</taxon>
        <taxon>Asteraceae</taxon>
        <taxon>Asteroideae</taxon>
        <taxon>Anthemideae</taxon>
        <taxon>Anthemidinae</taxon>
        <taxon>Tanacetum</taxon>
    </lineage>
</organism>
<comment type="caution">
    <text evidence="2">The sequence shown here is derived from an EMBL/GenBank/DDBJ whole genome shotgun (WGS) entry which is preliminary data.</text>
</comment>
<accession>A0A699L0B7</accession>
<evidence type="ECO:0000313" key="2">
    <source>
        <dbReference type="EMBL" id="GFB14778.1"/>
    </source>
</evidence>